<accession>A0ABR7F451</accession>
<protein>
    <submittedName>
        <fullName evidence="3">Uncharacterized protein</fullName>
    </submittedName>
</protein>
<evidence type="ECO:0000256" key="1">
    <source>
        <dbReference type="SAM" id="Phobius"/>
    </source>
</evidence>
<feature type="transmembrane region" description="Helical" evidence="1">
    <location>
        <begin position="227"/>
        <end position="246"/>
    </location>
</feature>
<dbReference type="RefSeq" id="WP_118589992.1">
    <property type="nucleotide sequence ID" value="NZ_JACOOZ010000007.1"/>
</dbReference>
<keyword evidence="4" id="KW-1185">Reference proteome</keyword>
<dbReference type="SUPFAM" id="SSF49785">
    <property type="entry name" value="Galactose-binding domain-like"/>
    <property type="match status" value="1"/>
</dbReference>
<sequence>MKVLKRIAAVVATVALTAGMSASCFAAGTWGHYIGFSEGNVWYEASEGSFKENSATGWTANMDTIGWGGVWGYQVFQEGKGKVDIKKGEQYTLKCTLKSTKMDKWVVIKIATKENIAFAKWVKLPKNQAVTVDETFTAKCDANSIYFGLGGDFGDRDDEKDLYTWAEGGKSAISDGDGDMAAKATVITCTDYSLAAPAAASDNQQNNNGGNTTQPATNTTTVATGDFGPYACAVAAIAAAAVIVVFSRKRKEA</sequence>
<evidence type="ECO:0000313" key="4">
    <source>
        <dbReference type="Proteomes" id="UP000597877"/>
    </source>
</evidence>
<dbReference type="PROSITE" id="PS51257">
    <property type="entry name" value="PROKAR_LIPOPROTEIN"/>
    <property type="match status" value="1"/>
</dbReference>
<gene>
    <name evidence="3" type="ORF">H8S00_10415</name>
</gene>
<reference evidence="3 4" key="1">
    <citation type="submission" date="2020-08" db="EMBL/GenBank/DDBJ databases">
        <title>Genome public.</title>
        <authorList>
            <person name="Liu C."/>
            <person name="Sun Q."/>
        </authorList>
    </citation>
    <scope>NUCLEOTIDE SEQUENCE [LARGE SCALE GENOMIC DNA]</scope>
    <source>
        <strain evidence="3 4">BX4</strain>
    </source>
</reference>
<dbReference type="Proteomes" id="UP000597877">
    <property type="component" value="Unassembled WGS sequence"/>
</dbReference>
<keyword evidence="1" id="KW-0812">Transmembrane</keyword>
<keyword evidence="2" id="KW-0732">Signal</keyword>
<organism evidence="3 4">
    <name type="scientific">Eubacterium segne</name>
    <dbReference type="NCBI Taxonomy" id="2763045"/>
    <lineage>
        <taxon>Bacteria</taxon>
        <taxon>Bacillati</taxon>
        <taxon>Bacillota</taxon>
        <taxon>Clostridia</taxon>
        <taxon>Eubacteriales</taxon>
        <taxon>Eubacteriaceae</taxon>
        <taxon>Eubacterium</taxon>
    </lineage>
</organism>
<feature type="chain" id="PRO_5046860538" evidence="2">
    <location>
        <begin position="27"/>
        <end position="253"/>
    </location>
</feature>
<dbReference type="InterPro" id="IPR008979">
    <property type="entry name" value="Galactose-bd-like_sf"/>
</dbReference>
<evidence type="ECO:0000256" key="2">
    <source>
        <dbReference type="SAM" id="SignalP"/>
    </source>
</evidence>
<feature type="signal peptide" evidence="2">
    <location>
        <begin position="1"/>
        <end position="26"/>
    </location>
</feature>
<name>A0ABR7F451_9FIRM</name>
<keyword evidence="1" id="KW-0472">Membrane</keyword>
<dbReference type="EMBL" id="JACOOZ010000007">
    <property type="protein sequence ID" value="MBC5668398.1"/>
    <property type="molecule type" value="Genomic_DNA"/>
</dbReference>
<evidence type="ECO:0000313" key="3">
    <source>
        <dbReference type="EMBL" id="MBC5668398.1"/>
    </source>
</evidence>
<keyword evidence="1" id="KW-1133">Transmembrane helix</keyword>
<proteinExistence type="predicted"/>
<comment type="caution">
    <text evidence="3">The sequence shown here is derived from an EMBL/GenBank/DDBJ whole genome shotgun (WGS) entry which is preliminary data.</text>
</comment>